<dbReference type="EMBL" id="FOMW01000068">
    <property type="protein sequence ID" value="SFF31449.1"/>
    <property type="molecule type" value="Genomic_DNA"/>
</dbReference>
<organism evidence="1 2">
    <name type="scientific">Sulfitobacter brevis</name>
    <dbReference type="NCBI Taxonomy" id="74348"/>
    <lineage>
        <taxon>Bacteria</taxon>
        <taxon>Pseudomonadati</taxon>
        <taxon>Pseudomonadota</taxon>
        <taxon>Alphaproteobacteria</taxon>
        <taxon>Rhodobacterales</taxon>
        <taxon>Roseobacteraceae</taxon>
        <taxon>Sulfitobacter</taxon>
    </lineage>
</organism>
<dbReference type="RefSeq" id="WP_143092525.1">
    <property type="nucleotide sequence ID" value="NZ_FOMW01000068.1"/>
</dbReference>
<accession>A0A1I2HNS5</accession>
<dbReference type="AlphaFoldDB" id="A0A1I2HNS5"/>
<name>A0A1I2HNS5_9RHOB</name>
<sequence>MYEENQKVVHLHQAEFDALAEEAMDYALKQIAEHKALKAADVLRAIYQACVVVGHDMSIF</sequence>
<protein>
    <submittedName>
        <fullName evidence="1">Uncharacterized protein</fullName>
    </submittedName>
</protein>
<feature type="non-terminal residue" evidence="1">
    <location>
        <position position="60"/>
    </location>
</feature>
<gene>
    <name evidence="1" type="ORF">SAMN04488523_1682</name>
</gene>
<dbReference type="Proteomes" id="UP000198977">
    <property type="component" value="Unassembled WGS sequence"/>
</dbReference>
<evidence type="ECO:0000313" key="2">
    <source>
        <dbReference type="Proteomes" id="UP000198977"/>
    </source>
</evidence>
<evidence type="ECO:0000313" key="1">
    <source>
        <dbReference type="EMBL" id="SFF31449.1"/>
    </source>
</evidence>
<reference evidence="1 2" key="1">
    <citation type="submission" date="2016-10" db="EMBL/GenBank/DDBJ databases">
        <authorList>
            <person name="de Groot N.N."/>
        </authorList>
    </citation>
    <scope>NUCLEOTIDE SEQUENCE [LARGE SCALE GENOMIC DNA]</scope>
    <source>
        <strain evidence="1 2">DSM 11443</strain>
    </source>
</reference>
<proteinExistence type="predicted"/>
<keyword evidence="2" id="KW-1185">Reference proteome</keyword>